<dbReference type="Pfam" id="PF26326">
    <property type="entry name" value="YtzJ"/>
    <property type="match status" value="1"/>
</dbReference>
<dbReference type="OrthoDB" id="2679903at2"/>
<protein>
    <submittedName>
        <fullName evidence="1">Uncharacterized protein</fullName>
    </submittedName>
</protein>
<name>A0A1I1TW77_9BACI</name>
<sequence length="65" mass="7545">MLVINKRRLRDAKIERLKEGKNAYTESAELTRLVQQQIQRENLNVVCDQTNTGCWFIPLPAQKSS</sequence>
<evidence type="ECO:0000313" key="1">
    <source>
        <dbReference type="EMBL" id="SFD60703.1"/>
    </source>
</evidence>
<accession>A0A1I1TW77</accession>
<keyword evidence="2" id="KW-1185">Reference proteome</keyword>
<proteinExistence type="predicted"/>
<dbReference type="STRING" id="640948.SAMN05216238_102391"/>
<dbReference type="Proteomes" id="UP000199474">
    <property type="component" value="Unassembled WGS sequence"/>
</dbReference>
<reference evidence="2" key="1">
    <citation type="submission" date="2016-10" db="EMBL/GenBank/DDBJ databases">
        <authorList>
            <person name="Varghese N."/>
            <person name="Submissions S."/>
        </authorList>
    </citation>
    <scope>NUCLEOTIDE SEQUENCE [LARGE SCALE GENOMIC DNA]</scope>
    <source>
        <strain evidence="2">DSM 22530</strain>
    </source>
</reference>
<evidence type="ECO:0000313" key="2">
    <source>
        <dbReference type="Proteomes" id="UP000199474"/>
    </source>
</evidence>
<dbReference type="AlphaFoldDB" id="A0A1I1TW77"/>
<gene>
    <name evidence="1" type="ORF">SAMN05216238_102391</name>
</gene>
<organism evidence="1 2">
    <name type="scientific">Lentibacillus persicus</name>
    <dbReference type="NCBI Taxonomy" id="640948"/>
    <lineage>
        <taxon>Bacteria</taxon>
        <taxon>Bacillati</taxon>
        <taxon>Bacillota</taxon>
        <taxon>Bacilli</taxon>
        <taxon>Bacillales</taxon>
        <taxon>Bacillaceae</taxon>
        <taxon>Lentibacillus</taxon>
    </lineage>
</organism>
<dbReference type="InterPro" id="IPR058867">
    <property type="entry name" value="YtzJ"/>
</dbReference>
<dbReference type="RefSeq" id="WP_090081851.1">
    <property type="nucleotide sequence ID" value="NZ_FOMR01000002.1"/>
</dbReference>
<dbReference type="EMBL" id="FOMR01000002">
    <property type="protein sequence ID" value="SFD60703.1"/>
    <property type="molecule type" value="Genomic_DNA"/>
</dbReference>